<protein>
    <submittedName>
        <fullName evidence="1">Putative acetyltransferase</fullName>
    </submittedName>
</protein>
<reference evidence="1" key="1">
    <citation type="submission" date="2019-11" db="EMBL/GenBank/DDBJ databases">
        <authorList>
            <person name="Feng L."/>
        </authorList>
    </citation>
    <scope>NUCLEOTIDE SEQUENCE</scope>
    <source>
        <strain evidence="1">AcaccaeLFYP115</strain>
    </source>
</reference>
<keyword evidence="1" id="KW-0808">Transferase</keyword>
<name>A0A6N2UWN5_9FIRM</name>
<dbReference type="AlphaFoldDB" id="A0A6N2UWN5"/>
<dbReference type="Gene3D" id="3.40.630.30">
    <property type="match status" value="1"/>
</dbReference>
<dbReference type="PROSITE" id="PS51186">
    <property type="entry name" value="GNAT"/>
    <property type="match status" value="1"/>
</dbReference>
<dbReference type="CDD" id="cd04301">
    <property type="entry name" value="NAT_SF"/>
    <property type="match status" value="1"/>
</dbReference>
<dbReference type="GO" id="GO:0016747">
    <property type="term" value="F:acyltransferase activity, transferring groups other than amino-acyl groups"/>
    <property type="evidence" value="ECO:0007669"/>
    <property type="project" value="InterPro"/>
</dbReference>
<accession>A0A6N2UWN5</accession>
<dbReference type="InterPro" id="IPR016181">
    <property type="entry name" value="Acyl_CoA_acyltransferase"/>
</dbReference>
<gene>
    <name evidence="1" type="ORF">ACLFYP115_02116</name>
</gene>
<dbReference type="RefSeq" id="WP_006567926.1">
    <property type="nucleotide sequence ID" value="NZ_BAABZP010000001.1"/>
</dbReference>
<dbReference type="InterPro" id="IPR000182">
    <property type="entry name" value="GNAT_dom"/>
</dbReference>
<dbReference type="SUPFAM" id="SSF55729">
    <property type="entry name" value="Acyl-CoA N-acyltransferases (Nat)"/>
    <property type="match status" value="1"/>
</dbReference>
<proteinExistence type="predicted"/>
<sequence>MEYKIRQMYSNEYPYLKKFLYEAIFQKGTETLLPKEIIDEPDLNIYIENFGKEHDHCLCAEANGRIIGAVWTRIISGYGNIDDVTPEFAISLYKKYRGKGIGTKMMQEMLSLLKSKGYKKASLSVQKENYAFKMYQNLGFKIIDETEEEFIMMYDLTKTVI</sequence>
<evidence type="ECO:0000313" key="1">
    <source>
        <dbReference type="EMBL" id="VYT22110.1"/>
    </source>
</evidence>
<organism evidence="1">
    <name type="scientific">Anaerostipes caccae</name>
    <dbReference type="NCBI Taxonomy" id="105841"/>
    <lineage>
        <taxon>Bacteria</taxon>
        <taxon>Bacillati</taxon>
        <taxon>Bacillota</taxon>
        <taxon>Clostridia</taxon>
        <taxon>Lachnospirales</taxon>
        <taxon>Lachnospiraceae</taxon>
        <taxon>Anaerostipes</taxon>
    </lineage>
</organism>
<dbReference type="PANTHER" id="PTHR43415">
    <property type="entry name" value="SPERMIDINE N(1)-ACETYLTRANSFERASE"/>
    <property type="match status" value="1"/>
</dbReference>
<dbReference type="Pfam" id="PF00583">
    <property type="entry name" value="Acetyltransf_1"/>
    <property type="match status" value="1"/>
</dbReference>
<dbReference type="PANTHER" id="PTHR43415:SF3">
    <property type="entry name" value="GNAT-FAMILY ACETYLTRANSFERASE"/>
    <property type="match status" value="1"/>
</dbReference>
<dbReference type="EMBL" id="CACRSQ010000007">
    <property type="protein sequence ID" value="VYT22110.1"/>
    <property type="molecule type" value="Genomic_DNA"/>
</dbReference>